<name>A0A9N9GBY3_9GLOM</name>
<dbReference type="OrthoDB" id="10498464at2759"/>
<keyword evidence="1" id="KW-0732">Signal</keyword>
<keyword evidence="3" id="KW-1185">Reference proteome</keyword>
<dbReference type="EMBL" id="CAJVPJ010001548">
    <property type="protein sequence ID" value="CAG8595628.1"/>
    <property type="molecule type" value="Genomic_DNA"/>
</dbReference>
<proteinExistence type="predicted"/>
<dbReference type="Proteomes" id="UP000789572">
    <property type="component" value="Unassembled WGS sequence"/>
</dbReference>
<evidence type="ECO:0000256" key="1">
    <source>
        <dbReference type="SAM" id="SignalP"/>
    </source>
</evidence>
<feature type="chain" id="PRO_5040496287" evidence="1">
    <location>
        <begin position="25"/>
        <end position="152"/>
    </location>
</feature>
<feature type="signal peptide" evidence="1">
    <location>
        <begin position="1"/>
        <end position="24"/>
    </location>
</feature>
<evidence type="ECO:0000313" key="3">
    <source>
        <dbReference type="Proteomes" id="UP000789572"/>
    </source>
</evidence>
<feature type="non-terminal residue" evidence="2">
    <location>
        <position position="152"/>
    </location>
</feature>
<gene>
    <name evidence="2" type="ORF">POCULU_LOCUS7200</name>
</gene>
<protein>
    <submittedName>
        <fullName evidence="2">1263_t:CDS:1</fullName>
    </submittedName>
</protein>
<accession>A0A9N9GBY3</accession>
<organism evidence="2 3">
    <name type="scientific">Paraglomus occultum</name>
    <dbReference type="NCBI Taxonomy" id="144539"/>
    <lineage>
        <taxon>Eukaryota</taxon>
        <taxon>Fungi</taxon>
        <taxon>Fungi incertae sedis</taxon>
        <taxon>Mucoromycota</taxon>
        <taxon>Glomeromycotina</taxon>
        <taxon>Glomeromycetes</taxon>
        <taxon>Paraglomerales</taxon>
        <taxon>Paraglomeraceae</taxon>
        <taxon>Paraglomus</taxon>
    </lineage>
</organism>
<reference evidence="2" key="1">
    <citation type="submission" date="2021-06" db="EMBL/GenBank/DDBJ databases">
        <authorList>
            <person name="Kallberg Y."/>
            <person name="Tangrot J."/>
            <person name="Rosling A."/>
        </authorList>
    </citation>
    <scope>NUCLEOTIDE SEQUENCE</scope>
    <source>
        <strain evidence="2">IA702</strain>
    </source>
</reference>
<sequence length="152" mass="16422">MEKLYLLVSLIIAFLVLSAARSDGAIPAKSYPTSDITPDSTTSTGSGGLSLASSLYIDKSTITCCLLGLENFYVCCIFRVRAIAKTMVDVVNLEPVAVQPTAALMEGTLFVIDTYAVPVMHRYFVGTSAIVRVKDVDRTLAIAKRYLFCAPK</sequence>
<dbReference type="AlphaFoldDB" id="A0A9N9GBY3"/>
<evidence type="ECO:0000313" key="2">
    <source>
        <dbReference type="EMBL" id="CAG8595628.1"/>
    </source>
</evidence>
<comment type="caution">
    <text evidence="2">The sequence shown here is derived from an EMBL/GenBank/DDBJ whole genome shotgun (WGS) entry which is preliminary data.</text>
</comment>